<dbReference type="CDD" id="cd02440">
    <property type="entry name" value="AdoMet_MTases"/>
    <property type="match status" value="1"/>
</dbReference>
<dbReference type="Pfam" id="PF06080">
    <property type="entry name" value="DUF938"/>
    <property type="match status" value="1"/>
</dbReference>
<feature type="compositionally biased region" description="Pro residues" evidence="1">
    <location>
        <begin position="1"/>
        <end position="10"/>
    </location>
</feature>
<gene>
    <name evidence="2" type="ORF">FVF75_12545</name>
</gene>
<dbReference type="InterPro" id="IPR029063">
    <property type="entry name" value="SAM-dependent_MTases_sf"/>
</dbReference>
<protein>
    <submittedName>
        <fullName evidence="2">DUF938 domain-containing protein</fullName>
    </submittedName>
</protein>
<accession>A0A5D0RHE6</accession>
<proteinExistence type="predicted"/>
<evidence type="ECO:0000313" key="2">
    <source>
        <dbReference type="EMBL" id="TYB80469.1"/>
    </source>
</evidence>
<dbReference type="PANTHER" id="PTHR20974">
    <property type="entry name" value="UPF0585 PROTEIN CG18661"/>
    <property type="match status" value="1"/>
</dbReference>
<dbReference type="PANTHER" id="PTHR20974:SF0">
    <property type="entry name" value="UPF0585 PROTEIN CG18661"/>
    <property type="match status" value="1"/>
</dbReference>
<dbReference type="InterPro" id="IPR010342">
    <property type="entry name" value="DUF938"/>
</dbReference>
<name>A0A5D0RHE6_9RHOB</name>
<keyword evidence="3" id="KW-1185">Reference proteome</keyword>
<dbReference type="Gene3D" id="3.40.50.150">
    <property type="entry name" value="Vaccinia Virus protein VP39"/>
    <property type="match status" value="1"/>
</dbReference>
<dbReference type="Proteomes" id="UP000322080">
    <property type="component" value="Unassembled WGS sequence"/>
</dbReference>
<sequence length="217" mass="22821">MTANDRPPPVHSQADPEGDDGRLSAPAAARNTGPIIEALRPHVPSAGCVLEIAAGTGQHAVACARAFPALDWQPSDIVPERLASIDAWRAAEGVANMRVAIHLDAAAPDWAYGPVELVMAVNLMHLIPEAAARNVIRGIARALGPGGRFFLYGPFRTGGGFRSEGDARFDASLRRDDPAMGYKDAEWIAAEAAAAGLDPVATIEMPANNLSLVFAKQ</sequence>
<dbReference type="AlphaFoldDB" id="A0A5D0RHE6"/>
<dbReference type="SUPFAM" id="SSF53335">
    <property type="entry name" value="S-adenosyl-L-methionine-dependent methyltransferases"/>
    <property type="match status" value="1"/>
</dbReference>
<feature type="region of interest" description="Disordered" evidence="1">
    <location>
        <begin position="1"/>
        <end position="27"/>
    </location>
</feature>
<organism evidence="2 3">
    <name type="scientific">Maritimibacter fusiformis</name>
    <dbReference type="NCBI Taxonomy" id="2603819"/>
    <lineage>
        <taxon>Bacteria</taxon>
        <taxon>Pseudomonadati</taxon>
        <taxon>Pseudomonadota</taxon>
        <taxon>Alphaproteobacteria</taxon>
        <taxon>Rhodobacterales</taxon>
        <taxon>Roseobacteraceae</taxon>
        <taxon>Maritimibacter</taxon>
    </lineage>
</organism>
<reference evidence="2 3" key="1">
    <citation type="submission" date="2019-08" db="EMBL/GenBank/DDBJ databases">
        <title>Identification of a novel species of the genus Boseongicola.</title>
        <authorList>
            <person name="Zhang X.-Q."/>
        </authorList>
    </citation>
    <scope>NUCLEOTIDE SEQUENCE [LARGE SCALE GENOMIC DNA]</scope>
    <source>
        <strain evidence="2 3">HY14</strain>
    </source>
</reference>
<evidence type="ECO:0000256" key="1">
    <source>
        <dbReference type="SAM" id="MobiDB-lite"/>
    </source>
</evidence>
<dbReference type="EMBL" id="VSIY01000013">
    <property type="protein sequence ID" value="TYB80469.1"/>
    <property type="molecule type" value="Genomic_DNA"/>
</dbReference>
<comment type="caution">
    <text evidence="2">The sequence shown here is derived from an EMBL/GenBank/DDBJ whole genome shotgun (WGS) entry which is preliminary data.</text>
</comment>
<evidence type="ECO:0000313" key="3">
    <source>
        <dbReference type="Proteomes" id="UP000322080"/>
    </source>
</evidence>